<reference evidence="2" key="1">
    <citation type="submission" date="2019-10" db="EMBL/GenBank/DDBJ databases">
        <title>Lacipirellula parvula gen. nov., sp. nov., representing a lineage of planctomycetes widespread in freshwater anoxic habitats, and description of the family Lacipirellulaceae.</title>
        <authorList>
            <person name="Dedysh S.N."/>
            <person name="Kulichevskaya I.S."/>
            <person name="Beletsky A.V."/>
            <person name="Rakitin A.L."/>
            <person name="Mardanov A.V."/>
            <person name="Ivanova A.A."/>
            <person name="Saltykova V.X."/>
            <person name="Rijpstra W.I.C."/>
            <person name="Sinninghe Damste J.S."/>
            <person name="Ravin N.V."/>
        </authorList>
    </citation>
    <scope>NUCLEOTIDE SEQUENCE [LARGE SCALE GENOMIC DNA]</scope>
    <source>
        <strain evidence="2">PX69</strain>
    </source>
</reference>
<sequence>MLAVYVGCLKTYKQHYTDNVCCMLAVSLKGGHSQQYKTIRSYPVGKRAANINSQGGLIPTS</sequence>
<evidence type="ECO:0000313" key="2">
    <source>
        <dbReference type="Proteomes" id="UP000326837"/>
    </source>
</evidence>
<protein>
    <submittedName>
        <fullName evidence="1">Uncharacterized protein</fullName>
    </submittedName>
</protein>
<keyword evidence="2" id="KW-1185">Reference proteome</keyword>
<gene>
    <name evidence="1" type="ORF">PLANPX_0708</name>
</gene>
<organism evidence="1 2">
    <name type="scientific">Lacipirellula parvula</name>
    <dbReference type="NCBI Taxonomy" id="2650471"/>
    <lineage>
        <taxon>Bacteria</taxon>
        <taxon>Pseudomonadati</taxon>
        <taxon>Planctomycetota</taxon>
        <taxon>Planctomycetia</taxon>
        <taxon>Pirellulales</taxon>
        <taxon>Lacipirellulaceae</taxon>
        <taxon>Lacipirellula</taxon>
    </lineage>
</organism>
<dbReference type="KEGG" id="lpav:PLANPX_0708"/>
<accession>A0A5K7X9T7</accession>
<evidence type="ECO:0000313" key="1">
    <source>
        <dbReference type="EMBL" id="BBO31096.1"/>
    </source>
</evidence>
<dbReference type="AlphaFoldDB" id="A0A5K7X9T7"/>
<dbReference type="Proteomes" id="UP000326837">
    <property type="component" value="Chromosome"/>
</dbReference>
<dbReference type="EMBL" id="AP021861">
    <property type="protein sequence ID" value="BBO31096.1"/>
    <property type="molecule type" value="Genomic_DNA"/>
</dbReference>
<name>A0A5K7X9T7_9BACT</name>
<proteinExistence type="predicted"/>